<reference evidence="7" key="1">
    <citation type="journal article" date="2019" name="Int. J. Syst. Evol. Microbiol.">
        <title>The Global Catalogue of Microorganisms (GCM) 10K type strain sequencing project: providing services to taxonomists for standard genome sequencing and annotation.</title>
        <authorList>
            <consortium name="The Broad Institute Genomics Platform"/>
            <consortium name="The Broad Institute Genome Sequencing Center for Infectious Disease"/>
            <person name="Wu L."/>
            <person name="Ma J."/>
        </authorList>
    </citation>
    <scope>NUCLEOTIDE SEQUENCE [LARGE SCALE GENOMIC DNA]</scope>
    <source>
        <strain evidence="7">JCM 30071</strain>
    </source>
</reference>
<dbReference type="Gene3D" id="1.10.443.10">
    <property type="entry name" value="Intergrase catalytic core"/>
    <property type="match status" value="1"/>
</dbReference>
<evidence type="ECO:0000313" key="6">
    <source>
        <dbReference type="EMBL" id="GGJ75141.1"/>
    </source>
</evidence>
<dbReference type="SUPFAM" id="SSF56349">
    <property type="entry name" value="DNA breaking-rejoining enzymes"/>
    <property type="match status" value="1"/>
</dbReference>
<dbReference type="EMBL" id="BMPN01000010">
    <property type="protein sequence ID" value="GGJ75141.1"/>
    <property type="molecule type" value="Genomic_DNA"/>
</dbReference>
<comment type="caution">
    <text evidence="6">The sequence shown here is derived from an EMBL/GenBank/DDBJ whole genome shotgun (WGS) entry which is preliminary data.</text>
</comment>
<dbReference type="RefSeq" id="WP_188944190.1">
    <property type="nucleotide sequence ID" value="NZ_BMPN01000010.1"/>
</dbReference>
<sequence>MKNPNGYGSVCKLSGKRRKPFAVTVTTGWNDEGKQRREYLGYYKSRREAMVALADYNNNPYDLSAGKLTFKEVYERLIKERFPKISKSNQLGYEMAFRRSEPLHDIKFNEVRKAHLQSVIDNCDKSWGTKKKIKVLFNQMYKHALENDLTHKDYARFVELPKNDTKNSRKPFTLDEINILWENIHRFDDIDSVLIMIYTGLRPGELVEVKNKSVQLDERYFRGGFKTEAGTNRVIPIHKKIHKLIENRMDPNNEYLITNFEGNKLSYYVYYHEKFKKIMQQLELNHRPHDCRHTFATLMDNADANKLSIKRIMGHAAKDITDKVYTHKDIKQLLMAIDRL</sequence>
<gene>
    <name evidence="6" type="ORF">GCM10007111_40870</name>
</gene>
<proteinExistence type="inferred from homology"/>
<evidence type="ECO:0000256" key="1">
    <source>
        <dbReference type="ARBA" id="ARBA00008857"/>
    </source>
</evidence>
<dbReference type="InterPro" id="IPR013762">
    <property type="entry name" value="Integrase-like_cat_sf"/>
</dbReference>
<keyword evidence="4" id="KW-0233">DNA recombination</keyword>
<accession>A0ABQ2E0P4</accession>
<protein>
    <recommendedName>
        <fullName evidence="5">Tyr recombinase domain-containing protein</fullName>
    </recommendedName>
</protein>
<evidence type="ECO:0000256" key="3">
    <source>
        <dbReference type="ARBA" id="ARBA00023125"/>
    </source>
</evidence>
<comment type="similarity">
    <text evidence="1">Belongs to the 'phage' integrase family.</text>
</comment>
<feature type="domain" description="Tyr recombinase" evidence="5">
    <location>
        <begin position="167"/>
        <end position="338"/>
    </location>
</feature>
<organism evidence="6 7">
    <name type="scientific">Virgibacillus kapii</name>
    <dbReference type="NCBI Taxonomy" id="1638645"/>
    <lineage>
        <taxon>Bacteria</taxon>
        <taxon>Bacillati</taxon>
        <taxon>Bacillota</taxon>
        <taxon>Bacilli</taxon>
        <taxon>Bacillales</taxon>
        <taxon>Bacillaceae</taxon>
        <taxon>Virgibacillus</taxon>
    </lineage>
</organism>
<dbReference type="InterPro" id="IPR011010">
    <property type="entry name" value="DNA_brk_join_enz"/>
</dbReference>
<dbReference type="InterPro" id="IPR002104">
    <property type="entry name" value="Integrase_catalytic"/>
</dbReference>
<keyword evidence="7" id="KW-1185">Reference proteome</keyword>
<keyword evidence="3" id="KW-0238">DNA-binding</keyword>
<dbReference type="PANTHER" id="PTHR30629:SF2">
    <property type="entry name" value="PROPHAGE INTEGRASE INTS-RELATED"/>
    <property type="match status" value="1"/>
</dbReference>
<dbReference type="InterPro" id="IPR050808">
    <property type="entry name" value="Phage_Integrase"/>
</dbReference>
<dbReference type="Proteomes" id="UP000634435">
    <property type="component" value="Unassembled WGS sequence"/>
</dbReference>
<dbReference type="PANTHER" id="PTHR30629">
    <property type="entry name" value="PROPHAGE INTEGRASE"/>
    <property type="match status" value="1"/>
</dbReference>
<evidence type="ECO:0000313" key="7">
    <source>
        <dbReference type="Proteomes" id="UP000634435"/>
    </source>
</evidence>
<evidence type="ECO:0000256" key="4">
    <source>
        <dbReference type="ARBA" id="ARBA00023172"/>
    </source>
</evidence>
<evidence type="ECO:0000256" key="2">
    <source>
        <dbReference type="ARBA" id="ARBA00022908"/>
    </source>
</evidence>
<evidence type="ECO:0000259" key="5">
    <source>
        <dbReference type="PROSITE" id="PS51898"/>
    </source>
</evidence>
<keyword evidence="2" id="KW-0229">DNA integration</keyword>
<dbReference type="InterPro" id="IPR010998">
    <property type="entry name" value="Integrase_recombinase_N"/>
</dbReference>
<dbReference type="Pfam" id="PF00589">
    <property type="entry name" value="Phage_integrase"/>
    <property type="match status" value="1"/>
</dbReference>
<dbReference type="PROSITE" id="PS51898">
    <property type="entry name" value="TYR_RECOMBINASE"/>
    <property type="match status" value="1"/>
</dbReference>
<dbReference type="Gene3D" id="1.10.150.130">
    <property type="match status" value="1"/>
</dbReference>
<name>A0ABQ2E0P4_9BACI</name>